<feature type="transmembrane region" description="Helical" evidence="7">
    <location>
        <begin position="118"/>
        <end position="138"/>
    </location>
</feature>
<dbReference type="GO" id="GO:1902600">
    <property type="term" value="P:proton transmembrane transport"/>
    <property type="evidence" value="ECO:0007669"/>
    <property type="project" value="InterPro"/>
</dbReference>
<dbReference type="RefSeq" id="WP_149082114.1">
    <property type="nucleotide sequence ID" value="NZ_VTAW01000019.1"/>
</dbReference>
<dbReference type="InterPro" id="IPR006153">
    <property type="entry name" value="Cation/H_exchanger_TM"/>
</dbReference>
<comment type="subcellular location">
    <subcellularLocation>
        <location evidence="1">Membrane</location>
        <topology evidence="1">Multi-pass membrane protein</topology>
    </subcellularLocation>
</comment>
<evidence type="ECO:0000256" key="6">
    <source>
        <dbReference type="ARBA" id="ARBA00023136"/>
    </source>
</evidence>
<feature type="transmembrane region" description="Helical" evidence="7">
    <location>
        <begin position="31"/>
        <end position="47"/>
    </location>
</feature>
<evidence type="ECO:0000256" key="4">
    <source>
        <dbReference type="ARBA" id="ARBA00022692"/>
    </source>
</evidence>
<dbReference type="SUPFAM" id="SSF51735">
    <property type="entry name" value="NAD(P)-binding Rossmann-fold domains"/>
    <property type="match status" value="1"/>
</dbReference>
<keyword evidence="3" id="KW-0813">Transport</keyword>
<evidence type="ECO:0000259" key="9">
    <source>
        <dbReference type="Pfam" id="PF02254"/>
    </source>
</evidence>
<dbReference type="PANTHER" id="PTHR42751">
    <property type="entry name" value="SODIUM/HYDROGEN EXCHANGER FAMILY/TRKA DOMAIN PROTEIN"/>
    <property type="match status" value="1"/>
</dbReference>
<dbReference type="PANTHER" id="PTHR42751:SF6">
    <property type="entry name" value="CONSERVED INTEGRAL MEMBRANE TRANSPORT PROTEIN-RELATED"/>
    <property type="match status" value="1"/>
</dbReference>
<feature type="transmembrane region" description="Helical" evidence="7">
    <location>
        <begin position="217"/>
        <end position="244"/>
    </location>
</feature>
<keyword evidence="4 7" id="KW-0812">Transmembrane</keyword>
<feature type="transmembrane region" description="Helical" evidence="7">
    <location>
        <begin position="264"/>
        <end position="283"/>
    </location>
</feature>
<gene>
    <name evidence="10" type="ORF">FYC77_13980</name>
</gene>
<dbReference type="Pfam" id="PF02254">
    <property type="entry name" value="TrkA_N"/>
    <property type="match status" value="1"/>
</dbReference>
<dbReference type="Gene3D" id="1.20.1530.20">
    <property type="match status" value="1"/>
</dbReference>
<dbReference type="GO" id="GO:0015297">
    <property type="term" value="F:antiporter activity"/>
    <property type="evidence" value="ECO:0007669"/>
    <property type="project" value="InterPro"/>
</dbReference>
<feature type="transmembrane region" description="Helical" evidence="7">
    <location>
        <begin position="176"/>
        <end position="197"/>
    </location>
</feature>
<evidence type="ECO:0000256" key="7">
    <source>
        <dbReference type="SAM" id="Phobius"/>
    </source>
</evidence>
<keyword evidence="11" id="KW-1185">Reference proteome</keyword>
<sequence length="566" mass="60668">MTEQLVITLAVVFVTAGLLSLVANHFGLSPIPFYIIAGLIAGTFESVTQAEIIVLAQWGIAFLVFVFAIRIDFGDLESVLRDAEIAAVTQLIVVAPIALGIGYLFAVSLGVSDPLRNAVYFTTAVVLSSSLVGGVVLGSEIRDNLVHGRLASSIHFFDDLVAIGLLLILSTEVVTADAIAAQIGYGVLFVVAGLLIYRHGFPILVRLSEGDGELVLVGSISILIAFIAGAEFVGLSIVVGAFAAGVAIRSDGTQSLEVRNGIDAITDFFVAIFFVTVGALVAIPSIEVLVMASTLAVLVLVMNPIVHVLSFVYEGYDARTAFLAGSSLNQVSEFALIIAIQALLMGTIADAVFDAIILAAAATMVLTFLGRRVEDTVYEYVVARIFRRRRTRKVDDRSNVSDLADHVVVVGYGRIGRRIVETLEELGQPYVVIENDPVLWDELNAECRNYVLGDALAVYPWEKAQLADATLVCSTVDHRPLSETVLDLETDADVLLRAESADEAGELLEAGATHVAVPNVLAGEQLVSTVEELAAGETDAKTLEREQFDYFDALERYGFASRDERI</sequence>
<feature type="transmembrane region" description="Helical" evidence="7">
    <location>
        <begin position="295"/>
        <end position="316"/>
    </location>
</feature>
<dbReference type="Pfam" id="PF00999">
    <property type="entry name" value="Na_H_Exchanger"/>
    <property type="match status" value="1"/>
</dbReference>
<evidence type="ECO:0000256" key="1">
    <source>
        <dbReference type="ARBA" id="ARBA00004141"/>
    </source>
</evidence>
<accession>A0A5D5AKF8</accession>
<keyword evidence="5 7" id="KW-1133">Transmembrane helix</keyword>
<dbReference type="EMBL" id="VTAW01000019">
    <property type="protein sequence ID" value="TYT61317.1"/>
    <property type="molecule type" value="Genomic_DNA"/>
</dbReference>
<keyword evidence="6 7" id="KW-0472">Membrane</keyword>
<dbReference type="Gene3D" id="3.40.50.720">
    <property type="entry name" value="NAD(P)-binding Rossmann-like Domain"/>
    <property type="match status" value="1"/>
</dbReference>
<evidence type="ECO:0000313" key="11">
    <source>
        <dbReference type="Proteomes" id="UP000324104"/>
    </source>
</evidence>
<name>A0A5D5AKF8_9EURY</name>
<feature type="transmembrane region" description="Helical" evidence="7">
    <location>
        <begin position="150"/>
        <end position="170"/>
    </location>
</feature>
<evidence type="ECO:0000313" key="10">
    <source>
        <dbReference type="EMBL" id="TYT61317.1"/>
    </source>
</evidence>
<comment type="caution">
    <text evidence="10">The sequence shown here is derived from an EMBL/GenBank/DDBJ whole genome shotgun (WGS) entry which is preliminary data.</text>
</comment>
<feature type="transmembrane region" description="Helical" evidence="7">
    <location>
        <begin position="53"/>
        <end position="73"/>
    </location>
</feature>
<feature type="domain" description="RCK N-terminal" evidence="9">
    <location>
        <begin position="407"/>
        <end position="518"/>
    </location>
</feature>
<dbReference type="GO" id="GO:0006813">
    <property type="term" value="P:potassium ion transport"/>
    <property type="evidence" value="ECO:0007669"/>
    <property type="project" value="InterPro"/>
</dbReference>
<evidence type="ECO:0000256" key="2">
    <source>
        <dbReference type="ARBA" id="ARBA00005551"/>
    </source>
</evidence>
<dbReference type="AlphaFoldDB" id="A0A5D5AKF8"/>
<feature type="transmembrane region" description="Helical" evidence="7">
    <location>
        <begin position="336"/>
        <end position="369"/>
    </location>
</feature>
<evidence type="ECO:0000259" key="8">
    <source>
        <dbReference type="Pfam" id="PF00999"/>
    </source>
</evidence>
<organism evidence="10 11">
    <name type="scientific">Natrialba swarupiae</name>
    <dbReference type="NCBI Taxonomy" id="2448032"/>
    <lineage>
        <taxon>Archaea</taxon>
        <taxon>Methanobacteriati</taxon>
        <taxon>Methanobacteriota</taxon>
        <taxon>Stenosarchaea group</taxon>
        <taxon>Halobacteria</taxon>
        <taxon>Halobacteriales</taxon>
        <taxon>Natrialbaceae</taxon>
        <taxon>Natrialba</taxon>
    </lineage>
</organism>
<reference evidence="10 11" key="1">
    <citation type="submission" date="2019-08" db="EMBL/GenBank/DDBJ databases">
        <title>Archaea genome.</title>
        <authorList>
            <person name="Kajale S."/>
            <person name="Shouche Y."/>
            <person name="Deshpande N."/>
            <person name="Sharma A."/>
        </authorList>
    </citation>
    <scope>NUCLEOTIDE SEQUENCE [LARGE SCALE GENOMIC DNA]</scope>
    <source>
        <strain evidence="10 11">ESP3B_9</strain>
    </source>
</reference>
<feature type="transmembrane region" description="Helical" evidence="7">
    <location>
        <begin position="85"/>
        <end position="106"/>
    </location>
</feature>
<protein>
    <submittedName>
        <fullName evidence="10">Potassium transporter Kef</fullName>
    </submittedName>
</protein>
<dbReference type="InterPro" id="IPR003148">
    <property type="entry name" value="RCK_N"/>
</dbReference>
<feature type="transmembrane region" description="Helical" evidence="7">
    <location>
        <begin position="6"/>
        <end position="24"/>
    </location>
</feature>
<proteinExistence type="inferred from homology"/>
<dbReference type="InterPro" id="IPR036291">
    <property type="entry name" value="NAD(P)-bd_dom_sf"/>
</dbReference>
<comment type="similarity">
    <text evidence="2">Belongs to the monovalent cation:proton antiporter 2 (CPA2) transporter (TC 2.A.37) family.</text>
</comment>
<dbReference type="GO" id="GO:0016020">
    <property type="term" value="C:membrane"/>
    <property type="evidence" value="ECO:0007669"/>
    <property type="project" value="UniProtKB-SubCell"/>
</dbReference>
<dbReference type="InterPro" id="IPR038770">
    <property type="entry name" value="Na+/solute_symporter_sf"/>
</dbReference>
<feature type="domain" description="Cation/H+ exchanger transmembrane" evidence="8">
    <location>
        <begin position="15"/>
        <end position="368"/>
    </location>
</feature>
<evidence type="ECO:0000256" key="3">
    <source>
        <dbReference type="ARBA" id="ARBA00022448"/>
    </source>
</evidence>
<evidence type="ECO:0000256" key="5">
    <source>
        <dbReference type="ARBA" id="ARBA00022989"/>
    </source>
</evidence>
<dbReference type="Proteomes" id="UP000324104">
    <property type="component" value="Unassembled WGS sequence"/>
</dbReference>